<dbReference type="InterPro" id="IPR036977">
    <property type="entry name" value="DNA_primase_Znf_CHC2"/>
</dbReference>
<dbReference type="HOGENOM" id="CLU_256185_0_0_3"/>
<keyword evidence="2" id="KW-0863">Zinc-finger</keyword>
<name>K9VVZ6_9CYAN</name>
<keyword evidence="7" id="KW-1185">Reference proteome</keyword>
<dbReference type="PANTHER" id="PTHR30313:SF2">
    <property type="entry name" value="DNA PRIMASE"/>
    <property type="match status" value="1"/>
</dbReference>
<dbReference type="GO" id="GO:0006269">
    <property type="term" value="P:DNA replication, synthesis of primer"/>
    <property type="evidence" value="ECO:0007669"/>
    <property type="project" value="TreeGrafter"/>
</dbReference>
<evidence type="ECO:0000256" key="3">
    <source>
        <dbReference type="ARBA" id="ARBA00022833"/>
    </source>
</evidence>
<dbReference type="AlphaFoldDB" id="K9VVZ6"/>
<protein>
    <recommendedName>
        <fullName evidence="5">Zinc finger CHC2-type domain-containing protein</fullName>
    </recommendedName>
</protein>
<evidence type="ECO:0000256" key="2">
    <source>
        <dbReference type="ARBA" id="ARBA00022771"/>
    </source>
</evidence>
<sequence length="1270" mass="142351">MSKFIPTRRGNNCPICGDYSGDCRIVGEVVLCHSSVDTDALVAGWRYLHADKSGVWGVYVPDTGSEGKSWQDIAEQRNQRRQLEREQLTAKSLPARERNQQYRAIAKQLNLSRKHRQHLLEHRGLTQSEIDLAVSQGWLRTWIPGQEVFGASPNLAGINPNGKHTLLGVSGISIAALDINGCIVGHQIASDEREKFAKYIWLSSASRSGSSPHLPNGELPLFIWKHPLSASISEVHYCEGSLKSLLVALKLWSQGRTDIVVVGASGGNFASSPQILKTIQSISTKKQCLLYPDAGAIANRQIMLQYSSLYTLLHSSGYELQVAWWGQFTKDDSDIDELPDTATFELITHAQFEALAIVKTEVHNDFCVSDSKQSYYCFHCQTGGNTIKFLMDFDKKSFTDVVLGLAQKHQIPVEWDVENPKRLSLLTVKFVKAKTDIYKIISERIPLHQYGKDYRGACPFHNQKATPFDSISTLFKNLKTKLDNTFRGFGKSFVKPITKPKPQEVKINIPTPSAYQKLGHPHIIYDGDILKTWQKASELGYKAVLDKSATGVGKSHAAGDALPSCFGVDKIFYLAADHTNPTTLSVEVNFGNVLPRNNGFKEDESRLTPLGHPFKVHPKKDEQPDTPGNCYRAPLFHTLAGKNLSGIEQSNESPICATCDLAGACKNSKGNGYGFRAERSVAFSYDRLRAHPDSMPNTKESEYEKWMGIWDEAGRLIKSTKLIDVKLADFDKTWAELEAKLPQHHTTLTYLRRSLRSFLTGELKQPYHGWNDAEIRERLPPAPDNILLLADEIENELSPEIDKILKQSDSVDFRGNAGKGVSKATRSLIRSTLRKEAYTESSKNLDSVLLNWLPQFLRIWGGEKGAFRCQWSVLTIANRDKKHADIVKAFNFNVFLDATVDPDTLALRLGIQRHELLVIEKLKPTYQNLRIIQVGGFGKLGKERSDSLDQRVQLFQAWLRQKHSDIDFIDWLAFSDFAHFREGRGSNQFINHSTLASLGIPYQNIGALQMEYQTLTGKSPEGEEFQAFVDAHVQEEIVQEVGRLRSHLAPDQDKTFYFVADYDIDFLALELPGVKIELIDVINLCPEAASEGNQTKWGILQALKQLHEQSVKVTSDVVAAAAGISQPYLSKIAKPFGGWKRLEKILLLLLNKLYSVSNIFSSSEQELLDKPESELTDSEYKELKDLEAIKFMATQYLPLAFNEPEIDVPAEVNMVVESFGWKAFEQIVGLMPIQSFAKLLGILINMLPSSVVEEFRGAIAFDDEKMEVTG</sequence>
<dbReference type="GO" id="GO:0003899">
    <property type="term" value="F:DNA-directed RNA polymerase activity"/>
    <property type="evidence" value="ECO:0007669"/>
    <property type="project" value="InterPro"/>
</dbReference>
<dbReference type="PANTHER" id="PTHR30313">
    <property type="entry name" value="DNA PRIMASE"/>
    <property type="match status" value="1"/>
</dbReference>
<dbReference type="InterPro" id="IPR050219">
    <property type="entry name" value="DnaG_primase"/>
</dbReference>
<dbReference type="Proteomes" id="UP000010472">
    <property type="component" value="Chromosome"/>
</dbReference>
<dbReference type="STRING" id="1173022.Cri9333_0365"/>
<dbReference type="GO" id="GO:0003677">
    <property type="term" value="F:DNA binding"/>
    <property type="evidence" value="ECO:0007669"/>
    <property type="project" value="InterPro"/>
</dbReference>
<proteinExistence type="predicted"/>
<dbReference type="Pfam" id="PF01807">
    <property type="entry name" value="Zn_ribbon_DnaG"/>
    <property type="match status" value="2"/>
</dbReference>
<keyword evidence="3" id="KW-0862">Zinc</keyword>
<accession>K9VVZ6</accession>
<evidence type="ECO:0000313" key="6">
    <source>
        <dbReference type="EMBL" id="AFZ11345.1"/>
    </source>
</evidence>
<dbReference type="RefSeq" id="WP_015201486.1">
    <property type="nucleotide sequence ID" value="NC_019753.1"/>
</dbReference>
<feature type="domain" description="Zinc finger CHC2-type" evidence="5">
    <location>
        <begin position="363"/>
        <end position="406"/>
    </location>
</feature>
<dbReference type="Gene3D" id="3.90.580.10">
    <property type="entry name" value="Zinc finger, CHC2-type domain"/>
    <property type="match status" value="2"/>
</dbReference>
<dbReference type="SMART" id="SM00400">
    <property type="entry name" value="ZnF_CHCC"/>
    <property type="match status" value="1"/>
</dbReference>
<evidence type="ECO:0000256" key="4">
    <source>
        <dbReference type="SAM" id="MobiDB-lite"/>
    </source>
</evidence>
<dbReference type="PATRIC" id="fig|1173022.3.peg.385"/>
<evidence type="ECO:0000313" key="7">
    <source>
        <dbReference type="Proteomes" id="UP000010472"/>
    </source>
</evidence>
<feature type="region of interest" description="Disordered" evidence="4">
    <location>
        <begin position="601"/>
        <end position="627"/>
    </location>
</feature>
<keyword evidence="1" id="KW-0479">Metal-binding</keyword>
<organism evidence="6 7">
    <name type="scientific">Crinalium epipsammum PCC 9333</name>
    <dbReference type="NCBI Taxonomy" id="1173022"/>
    <lineage>
        <taxon>Bacteria</taxon>
        <taxon>Bacillati</taxon>
        <taxon>Cyanobacteriota</taxon>
        <taxon>Cyanophyceae</taxon>
        <taxon>Gomontiellales</taxon>
        <taxon>Gomontiellaceae</taxon>
        <taxon>Crinalium</taxon>
    </lineage>
</organism>
<dbReference type="InterPro" id="IPR002694">
    <property type="entry name" value="Znf_CHC2"/>
</dbReference>
<reference evidence="6 7" key="1">
    <citation type="submission" date="2012-06" db="EMBL/GenBank/DDBJ databases">
        <title>Finished chromosome of genome of Crinalium epipsammum PCC 9333.</title>
        <authorList>
            <consortium name="US DOE Joint Genome Institute"/>
            <person name="Gugger M."/>
            <person name="Coursin T."/>
            <person name="Rippka R."/>
            <person name="Tandeau De Marsac N."/>
            <person name="Huntemann M."/>
            <person name="Wei C.-L."/>
            <person name="Han J."/>
            <person name="Detter J.C."/>
            <person name="Han C."/>
            <person name="Tapia R."/>
            <person name="Davenport K."/>
            <person name="Daligault H."/>
            <person name="Erkkila T."/>
            <person name="Gu W."/>
            <person name="Munk A.C.C."/>
            <person name="Teshima H."/>
            <person name="Xu Y."/>
            <person name="Chain P."/>
            <person name="Chen A."/>
            <person name="Krypides N."/>
            <person name="Mavromatis K."/>
            <person name="Markowitz V."/>
            <person name="Szeto E."/>
            <person name="Ivanova N."/>
            <person name="Mikhailova N."/>
            <person name="Ovchinnikova G."/>
            <person name="Pagani I."/>
            <person name="Pati A."/>
            <person name="Goodwin L."/>
            <person name="Peters L."/>
            <person name="Pitluck S."/>
            <person name="Woyke T."/>
            <person name="Kerfeld C."/>
        </authorList>
    </citation>
    <scope>NUCLEOTIDE SEQUENCE [LARGE SCALE GENOMIC DNA]</scope>
    <source>
        <strain evidence="6 7">PCC 9333</strain>
    </source>
</reference>
<dbReference type="KEGG" id="cep:Cri9333_0365"/>
<evidence type="ECO:0000256" key="1">
    <source>
        <dbReference type="ARBA" id="ARBA00022723"/>
    </source>
</evidence>
<dbReference type="GO" id="GO:0005737">
    <property type="term" value="C:cytoplasm"/>
    <property type="evidence" value="ECO:0007669"/>
    <property type="project" value="TreeGrafter"/>
</dbReference>
<dbReference type="GO" id="GO:0008270">
    <property type="term" value="F:zinc ion binding"/>
    <property type="evidence" value="ECO:0007669"/>
    <property type="project" value="UniProtKB-KW"/>
</dbReference>
<dbReference type="eggNOG" id="COG0358">
    <property type="taxonomic scope" value="Bacteria"/>
</dbReference>
<gene>
    <name evidence="6" type="ORF">Cri9333_0365</name>
</gene>
<dbReference type="EMBL" id="CP003620">
    <property type="protein sequence ID" value="AFZ11345.1"/>
    <property type="molecule type" value="Genomic_DNA"/>
</dbReference>
<evidence type="ECO:0000259" key="5">
    <source>
        <dbReference type="SMART" id="SM00400"/>
    </source>
</evidence>
<dbReference type="SUPFAM" id="SSF57783">
    <property type="entry name" value="Zinc beta-ribbon"/>
    <property type="match status" value="2"/>
</dbReference>